<name>A0ACC2U6M8_9FUNG</name>
<evidence type="ECO:0000313" key="1">
    <source>
        <dbReference type="EMBL" id="KAJ9082422.1"/>
    </source>
</evidence>
<dbReference type="Proteomes" id="UP001165960">
    <property type="component" value="Unassembled WGS sequence"/>
</dbReference>
<evidence type="ECO:0000313" key="2">
    <source>
        <dbReference type="Proteomes" id="UP001165960"/>
    </source>
</evidence>
<gene>
    <name evidence="1" type="ORF">DSO57_1004682</name>
</gene>
<organism evidence="1 2">
    <name type="scientific">Entomophthora muscae</name>
    <dbReference type="NCBI Taxonomy" id="34485"/>
    <lineage>
        <taxon>Eukaryota</taxon>
        <taxon>Fungi</taxon>
        <taxon>Fungi incertae sedis</taxon>
        <taxon>Zoopagomycota</taxon>
        <taxon>Entomophthoromycotina</taxon>
        <taxon>Entomophthoromycetes</taxon>
        <taxon>Entomophthorales</taxon>
        <taxon>Entomophthoraceae</taxon>
        <taxon>Entomophthora</taxon>
    </lineage>
</organism>
<sequence length="85" mass="8956">MPLAAATFPGRVAVTCCWDVCGSLYCCPLCPGCLYTSWQLPMQGIPALLAMSITVGVLNPIIPTGLFMVSIADQALLKLSVELVP</sequence>
<accession>A0ACC2U6M8</accession>
<keyword evidence="2" id="KW-1185">Reference proteome</keyword>
<dbReference type="EMBL" id="QTSX02001432">
    <property type="protein sequence ID" value="KAJ9082422.1"/>
    <property type="molecule type" value="Genomic_DNA"/>
</dbReference>
<reference evidence="1" key="1">
    <citation type="submission" date="2022-04" db="EMBL/GenBank/DDBJ databases">
        <title>Genome of the entomopathogenic fungus Entomophthora muscae.</title>
        <authorList>
            <person name="Elya C."/>
            <person name="Lovett B.R."/>
            <person name="Lee E."/>
            <person name="Macias A.M."/>
            <person name="Hajek A.E."/>
            <person name="De Bivort B.L."/>
            <person name="Kasson M.T."/>
            <person name="De Fine Licht H.H."/>
            <person name="Stajich J.E."/>
        </authorList>
    </citation>
    <scope>NUCLEOTIDE SEQUENCE</scope>
    <source>
        <strain evidence="1">Berkeley</strain>
    </source>
</reference>
<proteinExistence type="predicted"/>
<protein>
    <submittedName>
        <fullName evidence="1">Uncharacterized protein</fullName>
    </submittedName>
</protein>
<comment type="caution">
    <text evidence="1">The sequence shown here is derived from an EMBL/GenBank/DDBJ whole genome shotgun (WGS) entry which is preliminary data.</text>
</comment>